<keyword evidence="2" id="KW-0238">DNA-binding</keyword>
<sequence length="287" mass="33359">MSEMTGRRIYEYKVYRRDEGDVNSVTLSNQLSTFRVFLRFCEKLDFVEKGTAESVMMPDIDPGENARDIAIDAETADEILDYLMKFEYATLRHALFYVVWHTGMRTGSVHSLDLDDYHPDEQYLGVRHRPKQGTRLKNKKSGEREVNLKAEVCEVLDDYIQMKRCRVEDDHGREPLFTTKSGRIFKSQIQKHIYTLTRPCHYTSECPHDRDMEECEASTFDHASKCPSSVSPHPIRRSAITAHLNADVLKEITADRVNVSVDVLDKHYDARSETEKRELRKGYLENI</sequence>
<dbReference type="Gene3D" id="1.10.150.130">
    <property type="match status" value="1"/>
</dbReference>
<dbReference type="InterPro" id="IPR010998">
    <property type="entry name" value="Integrase_recombinase_N"/>
</dbReference>
<dbReference type="InterPro" id="IPR013762">
    <property type="entry name" value="Integrase-like_cat_sf"/>
</dbReference>
<dbReference type="PANTHER" id="PTHR30349">
    <property type="entry name" value="PHAGE INTEGRASE-RELATED"/>
    <property type="match status" value="1"/>
</dbReference>
<evidence type="ECO:0000256" key="3">
    <source>
        <dbReference type="ARBA" id="ARBA00023172"/>
    </source>
</evidence>
<evidence type="ECO:0000313" key="5">
    <source>
        <dbReference type="EMBL" id="ELZ04409.1"/>
    </source>
</evidence>
<keyword evidence="6" id="KW-1185">Reference proteome</keyword>
<dbReference type="PANTHER" id="PTHR30349:SF41">
    <property type="entry name" value="INTEGRASE_RECOMBINASE PROTEIN MJ0367-RELATED"/>
    <property type="match status" value="1"/>
</dbReference>
<keyword evidence="1" id="KW-0229">DNA integration</keyword>
<evidence type="ECO:0000313" key="6">
    <source>
        <dbReference type="Proteomes" id="UP000011591"/>
    </source>
</evidence>
<dbReference type="CDD" id="cd00397">
    <property type="entry name" value="DNA_BRE_C"/>
    <property type="match status" value="1"/>
</dbReference>
<dbReference type="GO" id="GO:0003677">
    <property type="term" value="F:DNA binding"/>
    <property type="evidence" value="ECO:0007669"/>
    <property type="project" value="UniProtKB-KW"/>
</dbReference>
<dbReference type="InterPro" id="IPR050090">
    <property type="entry name" value="Tyrosine_recombinase_XerCD"/>
</dbReference>
<reference evidence="5 6" key="1">
    <citation type="journal article" date="2014" name="PLoS Genet.">
        <title>Phylogenetically driven sequencing of extremely halophilic archaea reveals strategies for static and dynamic osmo-response.</title>
        <authorList>
            <person name="Becker E.A."/>
            <person name="Seitzer P.M."/>
            <person name="Tritt A."/>
            <person name="Larsen D."/>
            <person name="Krusor M."/>
            <person name="Yao A.I."/>
            <person name="Wu D."/>
            <person name="Madern D."/>
            <person name="Eisen J.A."/>
            <person name="Darling A.E."/>
            <person name="Facciotti M.T."/>
        </authorList>
    </citation>
    <scope>NUCLEOTIDE SEQUENCE [LARGE SCALE GENOMIC DNA]</scope>
    <source>
        <strain evidence="5 6">DSM 13077</strain>
    </source>
</reference>
<proteinExistence type="predicted"/>
<keyword evidence="3" id="KW-0233">DNA recombination</keyword>
<organism evidence="5 6">
    <name type="scientific">Natrialba aegyptia DSM 13077</name>
    <dbReference type="NCBI Taxonomy" id="1227491"/>
    <lineage>
        <taxon>Archaea</taxon>
        <taxon>Methanobacteriati</taxon>
        <taxon>Methanobacteriota</taxon>
        <taxon>Stenosarchaea group</taxon>
        <taxon>Halobacteria</taxon>
        <taxon>Halobacteriales</taxon>
        <taxon>Natrialbaceae</taxon>
        <taxon>Natrialba</taxon>
    </lineage>
</organism>
<dbReference type="EMBL" id="AOIP01000031">
    <property type="protein sequence ID" value="ELZ04409.1"/>
    <property type="molecule type" value="Genomic_DNA"/>
</dbReference>
<accession>M0B417</accession>
<dbReference type="OrthoDB" id="198497at2157"/>
<dbReference type="Pfam" id="PF00589">
    <property type="entry name" value="Phage_integrase"/>
    <property type="match status" value="1"/>
</dbReference>
<dbReference type="RefSeq" id="WP_006666018.1">
    <property type="nucleotide sequence ID" value="NZ_AOIP01000031.1"/>
</dbReference>
<dbReference type="GO" id="GO:0006310">
    <property type="term" value="P:DNA recombination"/>
    <property type="evidence" value="ECO:0007669"/>
    <property type="project" value="UniProtKB-KW"/>
</dbReference>
<dbReference type="AlphaFoldDB" id="M0B417"/>
<gene>
    <name evidence="5" type="ORF">C480_12881</name>
</gene>
<feature type="domain" description="Tyr recombinase" evidence="4">
    <location>
        <begin position="72"/>
        <end position="195"/>
    </location>
</feature>
<protein>
    <submittedName>
        <fullName evidence="5">Integrase domain-containing protein SAM domain-containing protein</fullName>
    </submittedName>
</protein>
<dbReference type="PATRIC" id="fig|1227491.4.peg.2646"/>
<dbReference type="InterPro" id="IPR011010">
    <property type="entry name" value="DNA_brk_join_enz"/>
</dbReference>
<dbReference type="SUPFAM" id="SSF56349">
    <property type="entry name" value="DNA breaking-rejoining enzymes"/>
    <property type="match status" value="1"/>
</dbReference>
<dbReference type="Proteomes" id="UP000011591">
    <property type="component" value="Unassembled WGS sequence"/>
</dbReference>
<dbReference type="InterPro" id="IPR002104">
    <property type="entry name" value="Integrase_catalytic"/>
</dbReference>
<name>M0B417_9EURY</name>
<comment type="caution">
    <text evidence="5">The sequence shown here is derived from an EMBL/GenBank/DDBJ whole genome shotgun (WGS) entry which is preliminary data.</text>
</comment>
<evidence type="ECO:0000256" key="1">
    <source>
        <dbReference type="ARBA" id="ARBA00022908"/>
    </source>
</evidence>
<dbReference type="GO" id="GO:0015074">
    <property type="term" value="P:DNA integration"/>
    <property type="evidence" value="ECO:0007669"/>
    <property type="project" value="UniProtKB-KW"/>
</dbReference>
<evidence type="ECO:0000256" key="2">
    <source>
        <dbReference type="ARBA" id="ARBA00023125"/>
    </source>
</evidence>
<dbReference type="Gene3D" id="1.10.443.10">
    <property type="entry name" value="Intergrase catalytic core"/>
    <property type="match status" value="1"/>
</dbReference>
<evidence type="ECO:0000259" key="4">
    <source>
        <dbReference type="Pfam" id="PF00589"/>
    </source>
</evidence>